<dbReference type="GO" id="GO:0008270">
    <property type="term" value="F:zinc ion binding"/>
    <property type="evidence" value="ECO:0007669"/>
    <property type="project" value="UniProtKB-KW"/>
</dbReference>
<dbReference type="InterPro" id="IPR013087">
    <property type="entry name" value="Znf_C2H2_type"/>
</dbReference>
<keyword evidence="1" id="KW-0479">Metal-binding</keyword>
<feature type="compositionally biased region" description="Acidic residues" evidence="2">
    <location>
        <begin position="801"/>
        <end position="828"/>
    </location>
</feature>
<evidence type="ECO:0000256" key="1">
    <source>
        <dbReference type="PROSITE-ProRule" id="PRU00042"/>
    </source>
</evidence>
<feature type="compositionally biased region" description="Polar residues" evidence="2">
    <location>
        <begin position="474"/>
        <end position="485"/>
    </location>
</feature>
<feature type="compositionally biased region" description="Polar residues" evidence="2">
    <location>
        <begin position="739"/>
        <end position="759"/>
    </location>
</feature>
<feature type="compositionally biased region" description="Basic and acidic residues" evidence="2">
    <location>
        <begin position="784"/>
        <end position="800"/>
    </location>
</feature>
<feature type="compositionally biased region" description="Low complexity" evidence="2">
    <location>
        <begin position="117"/>
        <end position="136"/>
    </location>
</feature>
<keyword evidence="5" id="KW-1185">Reference proteome</keyword>
<dbReference type="EMBL" id="JANBVN010000029">
    <property type="protein sequence ID" value="KAJ9160949.1"/>
    <property type="molecule type" value="Genomic_DNA"/>
</dbReference>
<feature type="compositionally biased region" description="Polar residues" evidence="2">
    <location>
        <begin position="628"/>
        <end position="649"/>
    </location>
</feature>
<proteinExistence type="predicted"/>
<feature type="compositionally biased region" description="Basic and acidic residues" evidence="2">
    <location>
        <begin position="608"/>
        <end position="620"/>
    </location>
</feature>
<feature type="compositionally biased region" description="Polar residues" evidence="2">
    <location>
        <begin position="1"/>
        <end position="15"/>
    </location>
</feature>
<organism evidence="4 5">
    <name type="scientific">Coniochaeta hoffmannii</name>
    <dbReference type="NCBI Taxonomy" id="91930"/>
    <lineage>
        <taxon>Eukaryota</taxon>
        <taxon>Fungi</taxon>
        <taxon>Dikarya</taxon>
        <taxon>Ascomycota</taxon>
        <taxon>Pezizomycotina</taxon>
        <taxon>Sordariomycetes</taxon>
        <taxon>Sordariomycetidae</taxon>
        <taxon>Coniochaetales</taxon>
        <taxon>Coniochaetaceae</taxon>
        <taxon>Coniochaeta</taxon>
    </lineage>
</organism>
<gene>
    <name evidence="4" type="ORF">NKR19_g2747</name>
</gene>
<keyword evidence="1" id="KW-0863">Zinc-finger</keyword>
<protein>
    <submittedName>
        <fullName evidence="4">Zinc finger, C2H2</fullName>
    </submittedName>
</protein>
<feature type="compositionally biased region" description="Polar residues" evidence="2">
    <location>
        <begin position="837"/>
        <end position="850"/>
    </location>
</feature>
<feature type="region of interest" description="Disordered" evidence="2">
    <location>
        <begin position="1"/>
        <end position="162"/>
    </location>
</feature>
<dbReference type="AlphaFoldDB" id="A0AA38RVT8"/>
<accession>A0AA38RVT8</accession>
<feature type="domain" description="C2H2-type" evidence="3">
    <location>
        <begin position="445"/>
        <end position="479"/>
    </location>
</feature>
<comment type="caution">
    <text evidence="4">The sequence shown here is derived from an EMBL/GenBank/DDBJ whole genome shotgun (WGS) entry which is preliminary data.</text>
</comment>
<evidence type="ECO:0000256" key="2">
    <source>
        <dbReference type="SAM" id="MobiDB-lite"/>
    </source>
</evidence>
<keyword evidence="1" id="KW-0862">Zinc</keyword>
<sequence length="850" mass="90579">MSVTASQPSTTTPSVSEPAPVVSDIPVSQPRPAVGPAPANGTASRPDTSRVSAVGAAPPVPVPAHPSVPTPPSHGPSPSAAPSQPAPPPAPAQAQHTAAPSTATTFTHPVPQPPQPQYRTQPLQPLQPSYPAAQQPAPAPRTGPSNNYQTRPQHQPVYPSSQPAQINYQEHPVQPVQPVRQQGYPTQSSRPLIVEPPRKRSSLGLAVAMPHGQTPYQGFPSPTKDYHSAFPKFSDDLSRNTLAIKQSVPEAVRQAVRDNWEKCLLGSEFHQAFVLNAAMHHSTPSVQTRAVHDFGANLVANCKAELIGHFSARDIDDVADLILAKASNAFLDKALEMRLATIDAKPLLNALARAERLGYDSQDLVEMSHGEHVIPNSHMGQMPAPNMSAGVASSTARSSGSRAAQPNELQCIKCFRTFTKKSHFDYHMSRTVCAKVPPTADGFRYACSKCGQGFTHPGGLTYHNAHLVCEGGTNAPSEPQQNKSPATPVPVRSASSPAYPPMTQTPSSQTALSSTAIVLPANRPGEVSASKASPGGDPYGHLTEEQMNALNAELLQAEQQYSGRFSEAEAIQDPEQRRVRLESLRNTFGTKQSMIRKKYGVRLRERRTRAEIQAERERMGRPGLKPETGSQSPAPTQQQPIPASTSAWTAANRAVPVDLTDDSTPSLKRRRLDEGGEYVSPYPQQQTGPTTKVSEMSGGLGASTSTAATHDPTLPPSSAPSRTYQQSGARVEIHLPGKTSASKPSLAAASTSGALNGTASRDDSVTPDIMDVDQAPSPSAQLQEQDRSDGNIKADAREEQKEEEVDGPENDVINIDDDSDEDDDDDGDIPASLPPSVRQSLASSQPGSNY</sequence>
<feature type="compositionally biased region" description="Polar residues" evidence="2">
    <location>
        <begin position="682"/>
        <end position="694"/>
    </location>
</feature>
<feature type="compositionally biased region" description="Polar residues" evidence="2">
    <location>
        <begin position="719"/>
        <end position="728"/>
    </location>
</feature>
<dbReference type="Gene3D" id="3.30.160.60">
    <property type="entry name" value="Classic Zinc Finger"/>
    <property type="match status" value="1"/>
</dbReference>
<evidence type="ECO:0000313" key="4">
    <source>
        <dbReference type="EMBL" id="KAJ9160949.1"/>
    </source>
</evidence>
<evidence type="ECO:0000259" key="3">
    <source>
        <dbReference type="PROSITE" id="PS50157"/>
    </source>
</evidence>
<feature type="region of interest" description="Disordered" evidence="2">
    <location>
        <begin position="473"/>
        <end position="512"/>
    </location>
</feature>
<feature type="region of interest" description="Disordered" evidence="2">
    <location>
        <begin position="178"/>
        <end position="197"/>
    </location>
</feature>
<name>A0AA38RVT8_9PEZI</name>
<feature type="region of interest" description="Disordered" evidence="2">
    <location>
        <begin position="606"/>
        <end position="850"/>
    </location>
</feature>
<feature type="compositionally biased region" description="Polar residues" evidence="2">
    <location>
        <begin position="502"/>
        <end position="512"/>
    </location>
</feature>
<dbReference type="Proteomes" id="UP001174691">
    <property type="component" value="Unassembled WGS sequence"/>
</dbReference>
<feature type="compositionally biased region" description="Polar residues" evidence="2">
    <location>
        <begin position="143"/>
        <end position="162"/>
    </location>
</feature>
<feature type="compositionally biased region" description="Low complexity" evidence="2">
    <location>
        <begin position="92"/>
        <end position="105"/>
    </location>
</feature>
<feature type="compositionally biased region" description="Pro residues" evidence="2">
    <location>
        <begin position="58"/>
        <end position="75"/>
    </location>
</feature>
<evidence type="ECO:0000313" key="5">
    <source>
        <dbReference type="Proteomes" id="UP001174691"/>
    </source>
</evidence>
<reference evidence="4" key="1">
    <citation type="submission" date="2022-07" db="EMBL/GenBank/DDBJ databases">
        <title>Fungi with potential for degradation of polypropylene.</title>
        <authorList>
            <person name="Gostincar C."/>
        </authorList>
    </citation>
    <scope>NUCLEOTIDE SEQUENCE</scope>
    <source>
        <strain evidence="4">EXF-13287</strain>
    </source>
</reference>
<dbReference type="PROSITE" id="PS50157">
    <property type="entry name" value="ZINC_FINGER_C2H2_2"/>
    <property type="match status" value="1"/>
</dbReference>